<accession>A0A4V3F4M3</accession>
<dbReference type="Pfam" id="PF07759">
    <property type="entry name" value="DUF1615"/>
    <property type="match status" value="1"/>
</dbReference>
<comment type="caution">
    <text evidence="1">The sequence shown here is derived from an EMBL/GenBank/DDBJ whole genome shotgun (WGS) entry which is preliminary data.</text>
</comment>
<reference evidence="1 2" key="1">
    <citation type="submission" date="2019-03" db="EMBL/GenBank/DDBJ databases">
        <title>Genomic Encyclopedia of Type Strains, Phase IV (KMG-IV): sequencing the most valuable type-strain genomes for metagenomic binning, comparative biology and taxonomic classification.</title>
        <authorList>
            <person name="Goeker M."/>
        </authorList>
    </citation>
    <scope>NUCLEOTIDE SEQUENCE [LARGE SCALE GENOMIC DNA]</scope>
    <source>
        <strain evidence="1 2">DSM 26377</strain>
    </source>
</reference>
<dbReference type="EMBL" id="SOBT01000011">
    <property type="protein sequence ID" value="TDU25756.1"/>
    <property type="molecule type" value="Genomic_DNA"/>
</dbReference>
<organism evidence="1 2">
    <name type="scientific">Panacagrimonas perspica</name>
    <dbReference type="NCBI Taxonomy" id="381431"/>
    <lineage>
        <taxon>Bacteria</taxon>
        <taxon>Pseudomonadati</taxon>
        <taxon>Pseudomonadota</taxon>
        <taxon>Gammaproteobacteria</taxon>
        <taxon>Nevskiales</taxon>
        <taxon>Nevskiaceae</taxon>
        <taxon>Panacagrimonas</taxon>
    </lineage>
</organism>
<evidence type="ECO:0000313" key="1">
    <source>
        <dbReference type="EMBL" id="TDU25756.1"/>
    </source>
</evidence>
<name>A0A4V3F4M3_9GAMM</name>
<dbReference type="PROSITE" id="PS51318">
    <property type="entry name" value="TAT"/>
    <property type="match status" value="1"/>
</dbReference>
<sequence>MNAAWAPAARTGRRRALERAALFAASLLLAACASTPSPESNALSPSSARELMARALPPHVQDRNGWAADMYAAFASMEITVDPGNVCAVVAVTDQESNFQVDPVVPGLSKLAWREIDSRAQRMGLSPRVVRTLLRMPSSEGRSYAQRLDAARTEGELSQIFEDLIGVLPGGQKMLADRNPVRTGGPMQVSIAFAESYADENPYPYPLDGKSFRREVFTRRGGLYFGIAHLLDYPADYDRPLFRFADFNAGHYASRNAAFQNALTAASGIPLDLDGDLVRLGAGANDAAGSTELAARTLGKRLKMSDRQIRNDLERGQTEKFARTDLYEKVFELADGLEGRSLPRAVMPKILLKSPKITRQLTTEWFSLRVQQRHERCLERTAVPVSKSRAST</sequence>
<proteinExistence type="predicted"/>
<dbReference type="InterPro" id="IPR006311">
    <property type="entry name" value="TAT_signal"/>
</dbReference>
<gene>
    <name evidence="1" type="ORF">DFR24_4201</name>
</gene>
<keyword evidence="2" id="KW-1185">Reference proteome</keyword>
<dbReference type="InterPro" id="IPR011673">
    <property type="entry name" value="DUF1615"/>
</dbReference>
<evidence type="ECO:0000313" key="2">
    <source>
        <dbReference type="Proteomes" id="UP000295341"/>
    </source>
</evidence>
<dbReference type="AlphaFoldDB" id="A0A4V3F4M3"/>
<dbReference type="Proteomes" id="UP000295341">
    <property type="component" value="Unassembled WGS sequence"/>
</dbReference>
<protein>
    <submittedName>
        <fullName evidence="1">Uncharacterized protein DUF1615</fullName>
    </submittedName>
</protein>